<dbReference type="InterPro" id="IPR043472">
    <property type="entry name" value="Macro_dom-like"/>
</dbReference>
<protein>
    <submittedName>
        <fullName evidence="2">Appr-1-p processing domain protein</fullName>
    </submittedName>
</protein>
<dbReference type="RefSeq" id="WP_013505888.1">
    <property type="nucleotide sequence ID" value="NC_014836.1"/>
</dbReference>
<dbReference type="Gene3D" id="3.40.220.10">
    <property type="entry name" value="Leucine Aminopeptidase, subunit E, domain 1"/>
    <property type="match status" value="1"/>
</dbReference>
<dbReference type="Proteomes" id="UP000002572">
    <property type="component" value="Chromosome"/>
</dbReference>
<name>E6W531_DESIS</name>
<dbReference type="InterPro" id="IPR002589">
    <property type="entry name" value="Macro_dom"/>
</dbReference>
<dbReference type="SUPFAM" id="SSF52949">
    <property type="entry name" value="Macro domain-like"/>
    <property type="match status" value="1"/>
</dbReference>
<dbReference type="AlphaFoldDB" id="E6W531"/>
<evidence type="ECO:0000313" key="3">
    <source>
        <dbReference type="Proteomes" id="UP000002572"/>
    </source>
</evidence>
<feature type="domain" description="Macro" evidence="1">
    <location>
        <begin position="1"/>
        <end position="187"/>
    </location>
</feature>
<dbReference type="STRING" id="653733.Selin_1272"/>
<dbReference type="InParanoid" id="E6W531"/>
<sequence>MSVIARQGNLVEEPDATFIVNASNTELVLGSGVSAAFRAHCGDDEYQQYLHTCKTAYEREHGPIQQGDVVCTGAGTARNIRNVLHGAVMDYSSGKSSMPTIHTVEKILEGIGECISRMRPSLPSDLTRIKLVLPLMGTGVGGLDKRSVLESYARHLIPMARELDMDIVVYGYSRDDFFLIRAALKGA</sequence>
<dbReference type="PROSITE" id="PS51154">
    <property type="entry name" value="MACRO"/>
    <property type="match status" value="1"/>
</dbReference>
<dbReference type="OrthoDB" id="6194521at2"/>
<evidence type="ECO:0000259" key="1">
    <source>
        <dbReference type="PROSITE" id="PS51154"/>
    </source>
</evidence>
<dbReference type="SMART" id="SM00506">
    <property type="entry name" value="A1pp"/>
    <property type="match status" value="1"/>
</dbReference>
<proteinExistence type="predicted"/>
<organism evidence="2 3">
    <name type="scientific">Desulfurispirillum indicum (strain ATCC BAA-1389 / DSM 22839 / S5)</name>
    <dbReference type="NCBI Taxonomy" id="653733"/>
    <lineage>
        <taxon>Bacteria</taxon>
        <taxon>Pseudomonadati</taxon>
        <taxon>Chrysiogenota</taxon>
        <taxon>Chrysiogenia</taxon>
        <taxon>Chrysiogenales</taxon>
        <taxon>Chrysiogenaceae</taxon>
        <taxon>Desulfurispirillum</taxon>
    </lineage>
</organism>
<gene>
    <name evidence="2" type="ordered locus">Selin_1272</name>
</gene>
<dbReference type="eggNOG" id="COG2110">
    <property type="taxonomic scope" value="Bacteria"/>
</dbReference>
<dbReference type="HOGENOM" id="CLU_046550_7_2_0"/>
<dbReference type="EMBL" id="CP002432">
    <property type="protein sequence ID" value="ADU66007.1"/>
    <property type="molecule type" value="Genomic_DNA"/>
</dbReference>
<dbReference type="KEGG" id="din:Selin_1272"/>
<accession>E6W531</accession>
<keyword evidence="3" id="KW-1185">Reference proteome</keyword>
<evidence type="ECO:0000313" key="2">
    <source>
        <dbReference type="EMBL" id="ADU66007.1"/>
    </source>
</evidence>
<reference evidence="2 3" key="1">
    <citation type="submission" date="2010-12" db="EMBL/GenBank/DDBJ databases">
        <title>Complete sequence of Desulfurispirillum indicum S5.</title>
        <authorList>
            <consortium name="US DOE Joint Genome Institute"/>
            <person name="Lucas S."/>
            <person name="Copeland A."/>
            <person name="Lapidus A."/>
            <person name="Cheng J.-F."/>
            <person name="Goodwin L."/>
            <person name="Pitluck S."/>
            <person name="Chertkov O."/>
            <person name="Held B."/>
            <person name="Detter J.C."/>
            <person name="Han C."/>
            <person name="Tapia R."/>
            <person name="Land M."/>
            <person name="Hauser L."/>
            <person name="Kyrpides N."/>
            <person name="Ivanova N."/>
            <person name="Mikhailova N."/>
            <person name="Haggblom M."/>
            <person name="Rauschenbach I."/>
            <person name="Bini E."/>
            <person name="Woyke T."/>
        </authorList>
    </citation>
    <scope>NUCLEOTIDE SEQUENCE [LARGE SCALE GENOMIC DNA]</scope>
    <source>
        <strain evidence="3">ATCC BAA-1389 / DSM 22839 / S5</strain>
    </source>
</reference>
<dbReference type="Pfam" id="PF01661">
    <property type="entry name" value="Macro"/>
    <property type="match status" value="1"/>
</dbReference>